<keyword evidence="3" id="KW-1185">Reference proteome</keyword>
<accession>A0A1Q3EAA8</accession>
<organism evidence="2 3">
    <name type="scientific">Lentinula edodes</name>
    <name type="common">Shiitake mushroom</name>
    <name type="synonym">Lentinus edodes</name>
    <dbReference type="NCBI Taxonomy" id="5353"/>
    <lineage>
        <taxon>Eukaryota</taxon>
        <taxon>Fungi</taxon>
        <taxon>Dikarya</taxon>
        <taxon>Basidiomycota</taxon>
        <taxon>Agaricomycotina</taxon>
        <taxon>Agaricomycetes</taxon>
        <taxon>Agaricomycetidae</taxon>
        <taxon>Agaricales</taxon>
        <taxon>Marasmiineae</taxon>
        <taxon>Omphalotaceae</taxon>
        <taxon>Lentinula</taxon>
    </lineage>
</organism>
<gene>
    <name evidence="2" type="ORF">LENED_005934</name>
</gene>
<reference evidence="2 3" key="2">
    <citation type="submission" date="2017-02" db="EMBL/GenBank/DDBJ databases">
        <title>A genome survey and senescence transcriptome analysis in Lentinula edodes.</title>
        <authorList>
            <person name="Sakamoto Y."/>
            <person name="Nakade K."/>
            <person name="Sato S."/>
            <person name="Yoshida Y."/>
            <person name="Miyazaki K."/>
            <person name="Natsume S."/>
            <person name="Konno N."/>
        </authorList>
    </citation>
    <scope>NUCLEOTIDE SEQUENCE [LARGE SCALE GENOMIC DNA]</scope>
    <source>
        <strain evidence="2 3">NBRC 111202</strain>
    </source>
</reference>
<evidence type="ECO:0000313" key="3">
    <source>
        <dbReference type="Proteomes" id="UP000188533"/>
    </source>
</evidence>
<protein>
    <submittedName>
        <fullName evidence="2">Uncharacterized protein</fullName>
    </submittedName>
</protein>
<name>A0A1Q3EAA8_LENED</name>
<evidence type="ECO:0000313" key="2">
    <source>
        <dbReference type="EMBL" id="GAW04160.1"/>
    </source>
</evidence>
<feature type="compositionally biased region" description="Polar residues" evidence="1">
    <location>
        <begin position="73"/>
        <end position="90"/>
    </location>
</feature>
<sequence length="90" mass="10219">MSRIAPKVGLNILIKDGEYTFFLDFYKVTGKVVLVVVDRKTQRNYISGTTDPQVLLLKSEETQRTSNDEPEVTSYTQGSNFASRVESLQR</sequence>
<comment type="caution">
    <text evidence="2">The sequence shown here is derived from an EMBL/GenBank/DDBJ whole genome shotgun (WGS) entry which is preliminary data.</text>
</comment>
<dbReference type="EMBL" id="BDGU01000181">
    <property type="protein sequence ID" value="GAW04160.1"/>
    <property type="molecule type" value="Genomic_DNA"/>
</dbReference>
<reference evidence="2 3" key="1">
    <citation type="submission" date="2016-08" db="EMBL/GenBank/DDBJ databases">
        <authorList>
            <consortium name="Lentinula edodes genome sequencing consortium"/>
            <person name="Sakamoto Y."/>
            <person name="Nakade K."/>
            <person name="Sato S."/>
            <person name="Yoshida Y."/>
            <person name="Miyazaki K."/>
            <person name="Natsume S."/>
            <person name="Konno N."/>
        </authorList>
    </citation>
    <scope>NUCLEOTIDE SEQUENCE [LARGE SCALE GENOMIC DNA]</scope>
    <source>
        <strain evidence="2 3">NBRC 111202</strain>
    </source>
</reference>
<dbReference type="Proteomes" id="UP000188533">
    <property type="component" value="Unassembled WGS sequence"/>
</dbReference>
<proteinExistence type="predicted"/>
<evidence type="ECO:0000256" key="1">
    <source>
        <dbReference type="SAM" id="MobiDB-lite"/>
    </source>
</evidence>
<dbReference type="AlphaFoldDB" id="A0A1Q3EAA8"/>
<feature type="region of interest" description="Disordered" evidence="1">
    <location>
        <begin position="60"/>
        <end position="90"/>
    </location>
</feature>